<dbReference type="GO" id="GO:0000179">
    <property type="term" value="F:rRNA (adenine-N6,N6-)-dimethyltransferase activity"/>
    <property type="evidence" value="ECO:0007669"/>
    <property type="project" value="UniProtKB-UniRule"/>
</dbReference>
<evidence type="ECO:0000256" key="2">
    <source>
        <dbReference type="ARBA" id="ARBA00022552"/>
    </source>
</evidence>
<keyword evidence="5 11" id="KW-0949">S-adenosyl-L-methionine</keyword>
<dbReference type="SUPFAM" id="SSF53335">
    <property type="entry name" value="S-adenosyl-L-methionine-dependent methyltransferases"/>
    <property type="match status" value="1"/>
</dbReference>
<evidence type="ECO:0000256" key="7">
    <source>
        <dbReference type="ARBA" id="ARBA00022946"/>
    </source>
</evidence>
<keyword evidence="4 11" id="KW-0808">Transferase</keyword>
<evidence type="ECO:0000313" key="13">
    <source>
        <dbReference type="EnsemblMetazoa" id="XP_038046059.1"/>
    </source>
</evidence>
<protein>
    <recommendedName>
        <fullName evidence="12">rRNA adenine N(6)-methyltransferase</fullName>
        <ecNumber evidence="12">2.1.1.-</ecNumber>
    </recommendedName>
</protein>
<dbReference type="EC" id="2.1.1.-" evidence="12"/>
<keyword evidence="10" id="KW-0804">Transcription</keyword>
<feature type="binding site" evidence="11">
    <location>
        <position position="227"/>
    </location>
    <ligand>
        <name>S-adenosyl-L-methionine</name>
        <dbReference type="ChEBI" id="CHEBI:59789"/>
    </ligand>
</feature>
<evidence type="ECO:0000256" key="6">
    <source>
        <dbReference type="ARBA" id="ARBA00022884"/>
    </source>
</evidence>
<dbReference type="OrthoDB" id="9895503at2759"/>
<dbReference type="OMA" id="QFRQWPE"/>
<comment type="similarity">
    <text evidence="11 12">Belongs to the class I-like SAM-binding methyltransferase superfamily. rRNA adenine N(6)-methyltransferase family.</text>
</comment>
<name>A0A913Z2J5_PATMI</name>
<organism evidence="13 14">
    <name type="scientific">Patiria miniata</name>
    <name type="common">Bat star</name>
    <name type="synonym">Asterina miniata</name>
    <dbReference type="NCBI Taxonomy" id="46514"/>
    <lineage>
        <taxon>Eukaryota</taxon>
        <taxon>Metazoa</taxon>
        <taxon>Echinodermata</taxon>
        <taxon>Eleutherozoa</taxon>
        <taxon>Asterozoa</taxon>
        <taxon>Asteroidea</taxon>
        <taxon>Valvatacea</taxon>
        <taxon>Valvatida</taxon>
        <taxon>Asterinidae</taxon>
        <taxon>Patiria</taxon>
    </lineage>
</organism>
<comment type="caution">
    <text evidence="11">Lacks conserved residue(s) required for the propagation of feature annotation.</text>
</comment>
<keyword evidence="6 11" id="KW-0694">RNA-binding</keyword>
<dbReference type="PROSITE" id="PS51689">
    <property type="entry name" value="SAM_RNA_A_N6_MT"/>
    <property type="match status" value="1"/>
</dbReference>
<evidence type="ECO:0000256" key="9">
    <source>
        <dbReference type="ARBA" id="ARBA00023128"/>
    </source>
</evidence>
<evidence type="ECO:0000313" key="14">
    <source>
        <dbReference type="Proteomes" id="UP000887568"/>
    </source>
</evidence>
<dbReference type="GeneID" id="119720456"/>
<evidence type="ECO:0000256" key="5">
    <source>
        <dbReference type="ARBA" id="ARBA00022691"/>
    </source>
</evidence>
<keyword evidence="8" id="KW-0805">Transcription regulation</keyword>
<dbReference type="AlphaFoldDB" id="A0A913Z2J5"/>
<keyword evidence="9" id="KW-0496">Mitochondrion</keyword>
<dbReference type="PANTHER" id="PTHR11727:SF13">
    <property type="entry name" value="DIMETHYLADENOSINE TRANSFERASE 2, MITOCHONDRIAL"/>
    <property type="match status" value="1"/>
</dbReference>
<feature type="binding site" evidence="11">
    <location>
        <position position="201"/>
    </location>
    <ligand>
        <name>S-adenosyl-L-methionine</name>
        <dbReference type="ChEBI" id="CHEBI:59789"/>
    </ligand>
</feature>
<dbReference type="GO" id="GO:0006391">
    <property type="term" value="P:transcription initiation at mitochondrial promoter"/>
    <property type="evidence" value="ECO:0007669"/>
    <property type="project" value="TreeGrafter"/>
</dbReference>
<keyword evidence="3 11" id="KW-0489">Methyltransferase</keyword>
<dbReference type="InterPro" id="IPR029063">
    <property type="entry name" value="SAM-dependent_MTases_sf"/>
</dbReference>
<keyword evidence="2 12" id="KW-0698">rRNA processing</keyword>
<accession>A0A913Z2J5</accession>
<feature type="binding site" evidence="11">
    <location>
        <position position="149"/>
    </location>
    <ligand>
        <name>S-adenosyl-L-methionine</name>
        <dbReference type="ChEBI" id="CHEBI:59789"/>
    </ligand>
</feature>
<dbReference type="GO" id="GO:0005759">
    <property type="term" value="C:mitochondrial matrix"/>
    <property type="evidence" value="ECO:0007669"/>
    <property type="project" value="TreeGrafter"/>
</dbReference>
<keyword evidence="7" id="KW-0809">Transit peptide</keyword>
<keyword evidence="14" id="KW-1185">Reference proteome</keyword>
<dbReference type="RefSeq" id="XP_038046059.1">
    <property type="nucleotide sequence ID" value="XM_038190131.1"/>
</dbReference>
<feature type="binding site" evidence="11">
    <location>
        <position position="269"/>
    </location>
    <ligand>
        <name>S-adenosyl-L-methionine</name>
        <dbReference type="ChEBI" id="CHEBI:59789"/>
    </ligand>
</feature>
<dbReference type="Pfam" id="PF00398">
    <property type="entry name" value="RrnaAD"/>
    <property type="match status" value="1"/>
</dbReference>
<dbReference type="Proteomes" id="UP000887568">
    <property type="component" value="Unplaced"/>
</dbReference>
<dbReference type="GO" id="GO:0034246">
    <property type="term" value="F:mitochondrial transcription factor activity"/>
    <property type="evidence" value="ECO:0007669"/>
    <property type="project" value="TreeGrafter"/>
</dbReference>
<sequence length="489" mass="55236">MSQSLYQHTWRTACLCSRLRSSCCIQSVSSRNGNAPAQQTKCALLSKNFSVLSKTQLRKPTAIQHGSCNSMLQHKLETRQYSDPLCNQITKKFSSSVLSWSPKEENEPSNLLEENHQEARLPTLPQAETIEQLRNKYKRLRKTKKNRSVLRPELAQLMVDKVWPDGSLAKEKAMIIETSPGPGILTRQLLNSGAPSVLSMEREKPFLPSLSALASKARDRLRVMHADFFAMHYHGNKDVHPPVVRIAKVFEGLEAVPWEADIPIKIIGSLPHHNERTHAYIIASQLLERLSSFKYGRVQFNVLMSEGCYNVISQPVGNMFKYRALSALMQMSCNIQLLHKEPQVSFRLPTSSGEASRANLTDKDLSLCLVRLTPKRDLFIEHQLSQQQAFIFVYFVRQVLAKRRQFLSKMIEAWAPGHGDIVHDFGYDKETLTGNVEPSDLLRIYMAICQLDSFNGSWMGEDVVGYASKALEDGQGVGYDGMVSRGIQL</sequence>
<proteinExistence type="inferred from homology"/>
<evidence type="ECO:0000256" key="8">
    <source>
        <dbReference type="ARBA" id="ARBA00023015"/>
    </source>
</evidence>
<dbReference type="InterPro" id="IPR001737">
    <property type="entry name" value="KsgA/Erm"/>
</dbReference>
<dbReference type="PANTHER" id="PTHR11727">
    <property type="entry name" value="DIMETHYLADENOSINE TRANSFERASE"/>
    <property type="match status" value="1"/>
</dbReference>
<evidence type="ECO:0000256" key="11">
    <source>
        <dbReference type="PROSITE-ProRule" id="PRU01026"/>
    </source>
</evidence>
<dbReference type="GO" id="GO:0003723">
    <property type="term" value="F:RNA binding"/>
    <property type="evidence" value="ECO:0007669"/>
    <property type="project" value="UniProtKB-UniRule"/>
</dbReference>
<evidence type="ECO:0000256" key="3">
    <source>
        <dbReference type="ARBA" id="ARBA00022603"/>
    </source>
</evidence>
<reference evidence="13" key="1">
    <citation type="submission" date="2022-11" db="UniProtKB">
        <authorList>
            <consortium name="EnsemblMetazoa"/>
        </authorList>
    </citation>
    <scope>IDENTIFICATION</scope>
</reference>
<comment type="subcellular location">
    <subcellularLocation>
        <location evidence="1">Mitochondrion</location>
    </subcellularLocation>
</comment>
<dbReference type="EnsemblMetazoa" id="XM_038190131.1">
    <property type="protein sequence ID" value="XP_038046059.1"/>
    <property type="gene ID" value="LOC119720456"/>
</dbReference>
<dbReference type="Gene3D" id="3.40.50.150">
    <property type="entry name" value="Vaccinia Virus protein VP39"/>
    <property type="match status" value="1"/>
</dbReference>
<evidence type="ECO:0000256" key="1">
    <source>
        <dbReference type="ARBA" id="ARBA00004173"/>
    </source>
</evidence>
<evidence type="ECO:0000256" key="12">
    <source>
        <dbReference type="RuleBase" id="RU362106"/>
    </source>
</evidence>
<evidence type="ECO:0000256" key="10">
    <source>
        <dbReference type="ARBA" id="ARBA00023163"/>
    </source>
</evidence>
<evidence type="ECO:0000256" key="4">
    <source>
        <dbReference type="ARBA" id="ARBA00022679"/>
    </source>
</evidence>